<evidence type="ECO:0000313" key="1">
    <source>
        <dbReference type="EMBL" id="RMX87417.1"/>
    </source>
</evidence>
<comment type="caution">
    <text evidence="1">The sequence shown here is derived from an EMBL/GenBank/DDBJ whole genome shotgun (WGS) entry which is preliminary data.</text>
</comment>
<dbReference type="Gene3D" id="1.10.150.240">
    <property type="entry name" value="Putative phosphatase, domain 2"/>
    <property type="match status" value="1"/>
</dbReference>
<proteinExistence type="predicted"/>
<dbReference type="Gene3D" id="3.40.50.1000">
    <property type="entry name" value="HAD superfamily/HAD-like"/>
    <property type="match status" value="1"/>
</dbReference>
<dbReference type="InterPro" id="IPR023198">
    <property type="entry name" value="PGP-like_dom2"/>
</dbReference>
<dbReference type="Proteomes" id="UP000281245">
    <property type="component" value="Unassembled WGS sequence"/>
</dbReference>
<protein>
    <submittedName>
        <fullName evidence="1">Uncharacterized protein</fullName>
    </submittedName>
</protein>
<accession>A0A3M6X9G5</accession>
<dbReference type="InterPro" id="IPR023214">
    <property type="entry name" value="HAD_sf"/>
</dbReference>
<reference evidence="1 2" key="1">
    <citation type="journal article" date="2018" name="BMC Genomics">
        <title>Genomic evidence for intraspecific hybridization in a clonal and extremely halotolerant yeast.</title>
        <authorList>
            <person name="Gostincar C."/>
            <person name="Stajich J.E."/>
            <person name="Zupancic J."/>
            <person name="Zalar P."/>
            <person name="Gunde-Cimerman N."/>
        </authorList>
    </citation>
    <scope>NUCLEOTIDE SEQUENCE [LARGE SCALE GENOMIC DNA]</scope>
    <source>
        <strain evidence="1 2">EXF-6656</strain>
    </source>
</reference>
<sequence length="247" mass="28411">MMWKMSKSVVFAIDVCRTLLTMQSIADKLASHFCGDTAKTLATWSRKYQRESTWRLNSMGMPIRRLPGDHPLFSESLSDRQTNDLRTAYDTLSCFTDVDRTMKSLETASHKHAVVFSRGIHNIIFGSVNNGPDLSKNTKSFEDIVVVEEVTNFMPHQDVYYHRAKYIGKDTTDKKQIQQIWVVSRNPFDLDSLMEGTKCRSTEVVKSLDKVVTSVMSTHSDESTASRRGRCTEKRERAKRFHRLRCD</sequence>
<dbReference type="EMBL" id="QWIJ01000117">
    <property type="protein sequence ID" value="RMX87417.1"/>
    <property type="molecule type" value="Genomic_DNA"/>
</dbReference>
<gene>
    <name evidence="1" type="ORF">D0869_02372</name>
</gene>
<evidence type="ECO:0000313" key="2">
    <source>
        <dbReference type="Proteomes" id="UP000281245"/>
    </source>
</evidence>
<name>A0A3M6X9G5_HORWE</name>
<dbReference type="AlphaFoldDB" id="A0A3M6X9G5"/>
<organism evidence="1 2">
    <name type="scientific">Hortaea werneckii</name>
    <name type="common">Black yeast</name>
    <name type="synonym">Cladosporium werneckii</name>
    <dbReference type="NCBI Taxonomy" id="91943"/>
    <lineage>
        <taxon>Eukaryota</taxon>
        <taxon>Fungi</taxon>
        <taxon>Dikarya</taxon>
        <taxon>Ascomycota</taxon>
        <taxon>Pezizomycotina</taxon>
        <taxon>Dothideomycetes</taxon>
        <taxon>Dothideomycetidae</taxon>
        <taxon>Mycosphaerellales</taxon>
        <taxon>Teratosphaeriaceae</taxon>
        <taxon>Hortaea</taxon>
    </lineage>
</organism>
<dbReference type="OrthoDB" id="3256520at2759"/>